<dbReference type="EMBL" id="JBEPMK010000003">
    <property type="protein sequence ID" value="MET3644490.1"/>
    <property type="molecule type" value="Genomic_DNA"/>
</dbReference>
<proteinExistence type="predicted"/>
<accession>A0ABV2JKM9</accession>
<reference evidence="1 2" key="1">
    <citation type="submission" date="2024-06" db="EMBL/GenBank/DDBJ databases">
        <title>Genomic Encyclopedia of Type Strains, Phase IV (KMG-IV): sequencing the most valuable type-strain genomes for metagenomic binning, comparative biology and taxonomic classification.</title>
        <authorList>
            <person name="Goeker M."/>
        </authorList>
    </citation>
    <scope>NUCLEOTIDE SEQUENCE [LARGE SCALE GENOMIC DNA]</scope>
    <source>
        <strain evidence="1 2">DSM 15349</strain>
    </source>
</reference>
<dbReference type="Proteomes" id="UP001549055">
    <property type="component" value="Unassembled WGS sequence"/>
</dbReference>
<comment type="caution">
    <text evidence="1">The sequence shown here is derived from an EMBL/GenBank/DDBJ whole genome shotgun (WGS) entry which is preliminary data.</text>
</comment>
<protein>
    <submittedName>
        <fullName evidence="1">Uncharacterized protein</fullName>
    </submittedName>
</protein>
<evidence type="ECO:0000313" key="2">
    <source>
        <dbReference type="Proteomes" id="UP001549055"/>
    </source>
</evidence>
<dbReference type="Gene3D" id="3.40.50.11110">
    <property type="entry name" value="Sialyltransferase, C-terminal GT-B Rossman nucleotide-binding domain"/>
    <property type="match status" value="1"/>
</dbReference>
<evidence type="ECO:0000313" key="1">
    <source>
        <dbReference type="EMBL" id="MET3644490.1"/>
    </source>
</evidence>
<keyword evidence="2" id="KW-1185">Reference proteome</keyword>
<name>A0ABV2JKM9_9STRE</name>
<sequence>MKKIYICHTVYHLLIALCKLDLNEKNMVILFNKIPKREEIAQILREHKLEVQIYSESEKKYIGFPAADEESLFLFNDWTNIGDFFRKNKMEYHLIEDGYNYFSVNIYKKKTRFLIRAYYTLFKKDERPLGYSRFCKSIEVNSLAVIPWDSRWKKFVSVSRTELFEKIPSKNRQLIFTLFHVEEFHIKSQSVLVLTQPLAADRWYKTATESFQTLDEQFDYYQKIIEKYRMLGYTVYLKIHPRDKVDYSSLNVTLLPQNIPMELLDMVCDQKFSIGVTHSSTALDFLNCVEEKITLFDLKGMK</sequence>
<dbReference type="InterPro" id="IPR012477">
    <property type="entry name" value="Glyco_transf_52"/>
</dbReference>
<dbReference type="Pfam" id="PF07922">
    <property type="entry name" value="Glyco_transf_52"/>
    <property type="match status" value="1"/>
</dbReference>
<dbReference type="RefSeq" id="WP_354280823.1">
    <property type="nucleotide sequence ID" value="NZ_JBEPMK010000003.1"/>
</dbReference>
<gene>
    <name evidence="1" type="ORF">ABID27_001114</name>
</gene>
<organism evidence="1 2">
    <name type="scientific">Streptococcus gallinaceus</name>
    <dbReference type="NCBI Taxonomy" id="165758"/>
    <lineage>
        <taxon>Bacteria</taxon>
        <taxon>Bacillati</taxon>
        <taxon>Bacillota</taxon>
        <taxon>Bacilli</taxon>
        <taxon>Lactobacillales</taxon>
        <taxon>Streptococcaceae</taxon>
        <taxon>Streptococcus</taxon>
    </lineage>
</organism>